<dbReference type="EMBL" id="WJEE01000041">
    <property type="protein sequence ID" value="MRI67817.1"/>
    <property type="molecule type" value="Genomic_DNA"/>
</dbReference>
<accession>A0A6N7R3N5</accession>
<name>A0A6N7R3N5_9BACI</name>
<comment type="caution">
    <text evidence="1">The sequence shown here is derived from an EMBL/GenBank/DDBJ whole genome shotgun (WGS) entry which is preliminary data.</text>
</comment>
<protein>
    <recommendedName>
        <fullName evidence="3">HPr family phosphocarrier protein</fullName>
    </recommendedName>
</protein>
<dbReference type="RefSeq" id="WP_153836354.1">
    <property type="nucleotide sequence ID" value="NZ_JBHUMW010000040.1"/>
</dbReference>
<evidence type="ECO:0008006" key="3">
    <source>
        <dbReference type="Google" id="ProtNLM"/>
    </source>
</evidence>
<keyword evidence="2" id="KW-1185">Reference proteome</keyword>
<proteinExistence type="predicted"/>
<dbReference type="Proteomes" id="UP000435187">
    <property type="component" value="Unassembled WGS sequence"/>
</dbReference>
<organism evidence="1 2">
    <name type="scientific">Gracilibacillus thailandensis</name>
    <dbReference type="NCBI Taxonomy" id="563735"/>
    <lineage>
        <taxon>Bacteria</taxon>
        <taxon>Bacillati</taxon>
        <taxon>Bacillota</taxon>
        <taxon>Bacilli</taxon>
        <taxon>Bacillales</taxon>
        <taxon>Bacillaceae</taxon>
        <taxon>Gracilibacillus</taxon>
    </lineage>
</organism>
<reference evidence="1 2" key="1">
    <citation type="submission" date="2019-10" db="EMBL/GenBank/DDBJ databases">
        <title>Gracilibacillus salitolerans sp. nov., a moderate halophile isolated from a saline soil in northwest China.</title>
        <authorList>
            <person name="Gan L."/>
        </authorList>
    </citation>
    <scope>NUCLEOTIDE SEQUENCE [LARGE SCALE GENOMIC DNA]</scope>
    <source>
        <strain evidence="1 2">TP2-8</strain>
    </source>
</reference>
<dbReference type="AlphaFoldDB" id="A0A6N7R3N5"/>
<sequence>MKKFLSKSLELNVRLSINQLLALHTYQKNYQGHIYLLFNHDMITLESLPSLVSFSLTMNPRCEIQLIVEGENPQQTLNDLTKCIHLKEHQIAR</sequence>
<evidence type="ECO:0000313" key="2">
    <source>
        <dbReference type="Proteomes" id="UP000435187"/>
    </source>
</evidence>
<evidence type="ECO:0000313" key="1">
    <source>
        <dbReference type="EMBL" id="MRI67817.1"/>
    </source>
</evidence>
<gene>
    <name evidence="1" type="ORF">GH885_15975</name>
</gene>